<feature type="transmembrane region" description="Helical" evidence="1">
    <location>
        <begin position="95"/>
        <end position="120"/>
    </location>
</feature>
<dbReference type="Proteomes" id="UP000736583">
    <property type="component" value="Unassembled WGS sequence"/>
</dbReference>
<accession>A0ABS6F0Z8</accession>
<comment type="caution">
    <text evidence="2">The sequence shown here is derived from an EMBL/GenBank/DDBJ whole genome shotgun (WGS) entry which is preliminary data.</text>
</comment>
<feature type="transmembrane region" description="Helical" evidence="1">
    <location>
        <begin position="16"/>
        <end position="36"/>
    </location>
</feature>
<dbReference type="PANTHER" id="PTHR37305">
    <property type="entry name" value="INTEGRAL MEMBRANE PROTEIN-RELATED"/>
    <property type="match status" value="1"/>
</dbReference>
<evidence type="ECO:0000313" key="2">
    <source>
        <dbReference type="EMBL" id="MBU5591247.1"/>
    </source>
</evidence>
<name>A0ABS6F0Z8_9CLOT</name>
<keyword evidence="1" id="KW-0812">Transmembrane</keyword>
<feature type="transmembrane region" description="Helical" evidence="1">
    <location>
        <begin position="48"/>
        <end position="74"/>
    </location>
</feature>
<gene>
    <name evidence="2" type="ORF">KQI89_05685</name>
</gene>
<organism evidence="2 3">
    <name type="scientific">Clostridium simiarum</name>
    <dbReference type="NCBI Taxonomy" id="2841506"/>
    <lineage>
        <taxon>Bacteria</taxon>
        <taxon>Bacillati</taxon>
        <taxon>Bacillota</taxon>
        <taxon>Clostridia</taxon>
        <taxon>Eubacteriales</taxon>
        <taxon>Clostridiaceae</taxon>
        <taxon>Clostridium</taxon>
    </lineage>
</organism>
<feature type="transmembrane region" description="Helical" evidence="1">
    <location>
        <begin position="221"/>
        <end position="243"/>
    </location>
</feature>
<sequence>MLNYIKAELYRNFNRTYFWAYTGGIAILTLIMNILIKISSVGQSMNLVVLIQASAQMLMVPVFLVVSIVEMVTAEEQKNLTFKNVLSFGLSRNKFVLSKIIAAVILSLISAIIILTVFFGSGTILLGVGEGFSASLVSDFMGRMLVSTILWIACISVGTFLALTIKNNTIFGLVYATVFLVGKKLIGLLSLLVSNKFEYVQKILITTQLDKLKMELTSSNMTFAALVGVAYIIVFTALTMMYIKNKEIK</sequence>
<evidence type="ECO:0000256" key="1">
    <source>
        <dbReference type="SAM" id="Phobius"/>
    </source>
</evidence>
<feature type="transmembrane region" description="Helical" evidence="1">
    <location>
        <begin position="170"/>
        <end position="193"/>
    </location>
</feature>
<evidence type="ECO:0000313" key="3">
    <source>
        <dbReference type="Proteomes" id="UP000736583"/>
    </source>
</evidence>
<feature type="transmembrane region" description="Helical" evidence="1">
    <location>
        <begin position="140"/>
        <end position="163"/>
    </location>
</feature>
<dbReference type="Pfam" id="PF12730">
    <property type="entry name" value="ABC2_membrane_4"/>
    <property type="match status" value="1"/>
</dbReference>
<protein>
    <submittedName>
        <fullName evidence="2">ABC transporter permease</fullName>
    </submittedName>
</protein>
<dbReference type="RefSeq" id="WP_032122144.1">
    <property type="nucleotide sequence ID" value="NZ_JAHLQL010000001.1"/>
</dbReference>
<keyword evidence="3" id="KW-1185">Reference proteome</keyword>
<dbReference type="PANTHER" id="PTHR37305:SF1">
    <property type="entry name" value="MEMBRANE PROTEIN"/>
    <property type="match status" value="1"/>
</dbReference>
<keyword evidence="1" id="KW-0472">Membrane</keyword>
<keyword evidence="1" id="KW-1133">Transmembrane helix</keyword>
<dbReference type="EMBL" id="JAHLQL010000001">
    <property type="protein sequence ID" value="MBU5591247.1"/>
    <property type="molecule type" value="Genomic_DNA"/>
</dbReference>
<proteinExistence type="predicted"/>
<reference evidence="2 3" key="1">
    <citation type="submission" date="2021-06" db="EMBL/GenBank/DDBJ databases">
        <authorList>
            <person name="Sun Q."/>
            <person name="Li D."/>
        </authorList>
    </citation>
    <scope>NUCLEOTIDE SEQUENCE [LARGE SCALE GENOMIC DNA]</scope>
    <source>
        <strain evidence="2 3">MSJ-4</strain>
    </source>
</reference>